<comment type="caution">
    <text evidence="2">The sequence shown here is derived from an EMBL/GenBank/DDBJ whole genome shotgun (WGS) entry which is preliminary data.</text>
</comment>
<keyword evidence="3" id="KW-1185">Reference proteome</keyword>
<dbReference type="PANTHER" id="PTHR41786:SF1">
    <property type="entry name" value="6-HYDROXYMETHYLPTERIN DIPHOSPHOKINASE MPTE-LIKE DOMAIN-CONTAINING PROTEIN"/>
    <property type="match status" value="1"/>
</dbReference>
<reference evidence="2 3" key="1">
    <citation type="submission" date="2018-12" db="EMBL/GenBank/DDBJ databases">
        <title>Bacillus ochoae sp. nov., Paenibacillus whitsoniae sp. nov., Paenibacillus spiritus sp. nov. Isolated from the Mars Exploration Rover during spacecraft assembly.</title>
        <authorList>
            <person name="Seuylemezian A."/>
            <person name="Vaishampayan P."/>
        </authorList>
    </citation>
    <scope>NUCLEOTIDE SEQUENCE [LARGE SCALE GENOMIC DNA]</scope>
    <source>
        <strain evidence="2 3">MER 54</strain>
    </source>
</reference>
<evidence type="ECO:0000313" key="3">
    <source>
        <dbReference type="Proteomes" id="UP000276128"/>
    </source>
</evidence>
<evidence type="ECO:0000313" key="2">
    <source>
        <dbReference type="EMBL" id="RTE07908.1"/>
    </source>
</evidence>
<proteinExistence type="predicted"/>
<accession>A0A3S0A299</accession>
<dbReference type="Pfam" id="PF01973">
    <property type="entry name" value="MptE-like"/>
    <property type="match status" value="1"/>
</dbReference>
<organism evidence="2 3">
    <name type="scientific">Paenibacillus whitsoniae</name>
    <dbReference type="NCBI Taxonomy" id="2496558"/>
    <lineage>
        <taxon>Bacteria</taxon>
        <taxon>Bacillati</taxon>
        <taxon>Bacillota</taxon>
        <taxon>Bacilli</taxon>
        <taxon>Bacillales</taxon>
        <taxon>Paenibacillaceae</taxon>
        <taxon>Paenibacillus</taxon>
    </lineage>
</organism>
<dbReference type="AlphaFoldDB" id="A0A3S0A299"/>
<protein>
    <submittedName>
        <fullName evidence="2">DUF115 domain-containing protein</fullName>
    </submittedName>
</protein>
<dbReference type="Proteomes" id="UP000276128">
    <property type="component" value="Unassembled WGS sequence"/>
</dbReference>
<dbReference type="EMBL" id="RXHU01000062">
    <property type="protein sequence ID" value="RTE07908.1"/>
    <property type="molecule type" value="Genomic_DNA"/>
</dbReference>
<dbReference type="RefSeq" id="WP_126142980.1">
    <property type="nucleotide sequence ID" value="NZ_RXHU01000062.1"/>
</dbReference>
<evidence type="ECO:0000259" key="1">
    <source>
        <dbReference type="Pfam" id="PF01973"/>
    </source>
</evidence>
<dbReference type="OrthoDB" id="5291305at2"/>
<sequence>MKLTDNIVLLKAKYPYLISRIVLNGSNDTVQVIETKSGHPTLAINHSAHIDYLHSKYNPVHEAEKFIDQYVNSEHNHVLFYGVGLGYHIECFVKHFPSVPFSIYEPDVEVFQAFITHQNLKSWKMLRYIYVESNAQQCRGDVQDFVTQTNGQVTIISLPSYERAYGKAYKFFSESMQHCLQEARKLFQIRHAFEKKWIINSLDNFKYTIQAGNIFDKKMVFEGKPVIIVAAGPSLNEEIENLRYIKESKSAYIFAVGSAISSLLHNGIIPDGACTYDPHFHNVNVIKKVIEEKIESIPLIYGSTVGAGTLKDYPGPMLSFFTDKDPVADILLRRPDGTAFEKLEDAPSIAVVALQLFYRLGCNPIIMVGQNLGFRNNSYYASGIQYGERGSQLLQGDIDAAFQVEDVFGNLIQTDWSFNTIRLDMEFHLKNYTDRMIINTTQGGAKIQGTQFMNLKDVIGQHLQQQDITDGNWYVSKEPTYDRDYMRKQFEFLDEKYIDFLQQVDEVVRLLSEMNRSVKQKNSKKAFKLSHKFDTAFEIFQRNEYYKTVLKPMNMLQLEWLIKQFDAIVHEPDMLVKTTKIIEKIGKVVYDIRQDLSMIEPLYLNARQAVQNA</sequence>
<feature type="domain" description="6-hydroxymethylpterin diphosphokinase MptE-like" evidence="1">
    <location>
        <begin position="200"/>
        <end position="376"/>
    </location>
</feature>
<dbReference type="InterPro" id="IPR002826">
    <property type="entry name" value="MptE-like"/>
</dbReference>
<gene>
    <name evidence="2" type="ORF">EJQ19_19860</name>
</gene>
<dbReference type="PANTHER" id="PTHR41786">
    <property type="entry name" value="MOTILITY ACCESSORY FACTOR MAF"/>
    <property type="match status" value="1"/>
</dbReference>
<name>A0A3S0A299_9BACL</name>